<accession>A0A1I7YKH4</accession>
<dbReference type="WBParaSite" id="L893_g17342.t1">
    <property type="protein sequence ID" value="L893_g17342.t1"/>
    <property type="gene ID" value="L893_g17342"/>
</dbReference>
<dbReference type="AlphaFoldDB" id="A0A1I7YKH4"/>
<organism evidence="2 3">
    <name type="scientific">Steinernema glaseri</name>
    <dbReference type="NCBI Taxonomy" id="37863"/>
    <lineage>
        <taxon>Eukaryota</taxon>
        <taxon>Metazoa</taxon>
        <taxon>Ecdysozoa</taxon>
        <taxon>Nematoda</taxon>
        <taxon>Chromadorea</taxon>
        <taxon>Rhabditida</taxon>
        <taxon>Tylenchina</taxon>
        <taxon>Panagrolaimomorpha</taxon>
        <taxon>Strongyloidoidea</taxon>
        <taxon>Steinernematidae</taxon>
        <taxon>Steinernema</taxon>
    </lineage>
</organism>
<dbReference type="Proteomes" id="UP000095287">
    <property type="component" value="Unplaced"/>
</dbReference>
<feature type="chain" id="PRO_5009312351" evidence="1">
    <location>
        <begin position="18"/>
        <end position="90"/>
    </location>
</feature>
<reference evidence="3" key="1">
    <citation type="submission" date="2016-11" db="UniProtKB">
        <authorList>
            <consortium name="WormBaseParasite"/>
        </authorList>
    </citation>
    <scope>IDENTIFICATION</scope>
</reference>
<keyword evidence="1" id="KW-0732">Signal</keyword>
<keyword evidence="2" id="KW-1185">Reference proteome</keyword>
<proteinExistence type="predicted"/>
<feature type="signal peptide" evidence="1">
    <location>
        <begin position="1"/>
        <end position="17"/>
    </location>
</feature>
<name>A0A1I7YKH4_9BILA</name>
<evidence type="ECO:0000256" key="1">
    <source>
        <dbReference type="SAM" id="SignalP"/>
    </source>
</evidence>
<evidence type="ECO:0000313" key="2">
    <source>
        <dbReference type="Proteomes" id="UP000095287"/>
    </source>
</evidence>
<protein>
    <submittedName>
        <fullName evidence="3">SERPIN domain-containing protein</fullName>
    </submittedName>
</protein>
<evidence type="ECO:0000313" key="3">
    <source>
        <dbReference type="WBParaSite" id="L893_g17342.t1"/>
    </source>
</evidence>
<sequence>MEPLLLLLLGTFSSAYGIHVSVVPDQNAFVLFGPELLRSDENSTATSVLLQLAKRSKNFHTDHRINPTSFSVVVNNLATRHTLGFVQYAS</sequence>